<proteinExistence type="predicted"/>
<evidence type="ECO:0000256" key="13">
    <source>
        <dbReference type="ARBA" id="ARBA00023012"/>
    </source>
</evidence>
<evidence type="ECO:0000256" key="4">
    <source>
        <dbReference type="ARBA" id="ARBA00022475"/>
    </source>
</evidence>
<evidence type="ECO:0000256" key="14">
    <source>
        <dbReference type="ARBA" id="ARBA00023136"/>
    </source>
</evidence>
<evidence type="ECO:0000256" key="7">
    <source>
        <dbReference type="ARBA" id="ARBA00022679"/>
    </source>
</evidence>
<feature type="domain" description="HAMP" evidence="17">
    <location>
        <begin position="179"/>
        <end position="231"/>
    </location>
</feature>
<evidence type="ECO:0000313" key="19">
    <source>
        <dbReference type="Proteomes" id="UP000778523"/>
    </source>
</evidence>
<organism evidence="18 19">
    <name type="scientific">Uliginosibacterium aquaticum</name>
    <dbReference type="NCBI Taxonomy" id="2731212"/>
    <lineage>
        <taxon>Bacteria</taxon>
        <taxon>Pseudomonadati</taxon>
        <taxon>Pseudomonadota</taxon>
        <taxon>Betaproteobacteria</taxon>
        <taxon>Rhodocyclales</taxon>
        <taxon>Zoogloeaceae</taxon>
        <taxon>Uliginosibacterium</taxon>
    </lineage>
</organism>
<dbReference type="InterPro" id="IPR003660">
    <property type="entry name" value="HAMP_dom"/>
</dbReference>
<feature type="transmembrane region" description="Helical" evidence="15">
    <location>
        <begin position="12"/>
        <end position="32"/>
    </location>
</feature>
<evidence type="ECO:0000256" key="6">
    <source>
        <dbReference type="ARBA" id="ARBA00022553"/>
    </source>
</evidence>
<keyword evidence="4" id="KW-1003">Cell membrane</keyword>
<dbReference type="InterPro" id="IPR036097">
    <property type="entry name" value="HisK_dim/P_sf"/>
</dbReference>
<dbReference type="RefSeq" id="WP_170023105.1">
    <property type="nucleotide sequence ID" value="NZ_JABCSC020000005.1"/>
</dbReference>
<keyword evidence="14 15" id="KW-0472">Membrane</keyword>
<name>A0ABX2IP71_9RHOO</name>
<dbReference type="InterPro" id="IPR004358">
    <property type="entry name" value="Sig_transdc_His_kin-like_C"/>
</dbReference>
<keyword evidence="8 15" id="KW-0812">Transmembrane</keyword>
<dbReference type="Pfam" id="PF02518">
    <property type="entry name" value="HATPase_c"/>
    <property type="match status" value="1"/>
</dbReference>
<dbReference type="InterPro" id="IPR050980">
    <property type="entry name" value="2C_sensor_his_kinase"/>
</dbReference>
<feature type="domain" description="Histidine kinase" evidence="16">
    <location>
        <begin position="239"/>
        <end position="439"/>
    </location>
</feature>
<dbReference type="InterPro" id="IPR003661">
    <property type="entry name" value="HisK_dim/P_dom"/>
</dbReference>
<evidence type="ECO:0000259" key="17">
    <source>
        <dbReference type="PROSITE" id="PS50885"/>
    </source>
</evidence>
<feature type="transmembrane region" description="Helical" evidence="15">
    <location>
        <begin position="159"/>
        <end position="179"/>
    </location>
</feature>
<gene>
    <name evidence="18" type="ORF">HJ583_017430</name>
</gene>
<dbReference type="Gene3D" id="1.10.287.130">
    <property type="match status" value="1"/>
</dbReference>
<keyword evidence="11" id="KW-0067">ATP-binding</keyword>
<dbReference type="InterPro" id="IPR003594">
    <property type="entry name" value="HATPase_dom"/>
</dbReference>
<evidence type="ECO:0000256" key="10">
    <source>
        <dbReference type="ARBA" id="ARBA00022777"/>
    </source>
</evidence>
<dbReference type="SUPFAM" id="SSF55874">
    <property type="entry name" value="ATPase domain of HSP90 chaperone/DNA topoisomerase II/histidine kinase"/>
    <property type="match status" value="1"/>
</dbReference>
<keyword evidence="9" id="KW-0547">Nucleotide-binding</keyword>
<keyword evidence="5" id="KW-0997">Cell inner membrane</keyword>
<keyword evidence="6" id="KW-0597">Phosphoprotein</keyword>
<dbReference type="SUPFAM" id="SSF158472">
    <property type="entry name" value="HAMP domain-like"/>
    <property type="match status" value="1"/>
</dbReference>
<evidence type="ECO:0000256" key="8">
    <source>
        <dbReference type="ARBA" id="ARBA00022692"/>
    </source>
</evidence>
<dbReference type="InterPro" id="IPR032408">
    <property type="entry name" value="RisS_PPD"/>
</dbReference>
<dbReference type="Pfam" id="PF16524">
    <property type="entry name" value="RisS_PPD"/>
    <property type="match status" value="1"/>
</dbReference>
<dbReference type="Gene3D" id="3.30.450.300">
    <property type="entry name" value="Sensor histidine kinase RisS, periplasmic domain"/>
    <property type="match status" value="1"/>
</dbReference>
<dbReference type="SUPFAM" id="SSF47384">
    <property type="entry name" value="Homodimeric domain of signal transducing histidine kinase"/>
    <property type="match status" value="1"/>
</dbReference>
<evidence type="ECO:0000256" key="9">
    <source>
        <dbReference type="ARBA" id="ARBA00022741"/>
    </source>
</evidence>
<evidence type="ECO:0000256" key="15">
    <source>
        <dbReference type="SAM" id="Phobius"/>
    </source>
</evidence>
<evidence type="ECO:0000256" key="1">
    <source>
        <dbReference type="ARBA" id="ARBA00000085"/>
    </source>
</evidence>
<dbReference type="SMART" id="SM00304">
    <property type="entry name" value="HAMP"/>
    <property type="match status" value="1"/>
</dbReference>
<dbReference type="Proteomes" id="UP000778523">
    <property type="component" value="Unassembled WGS sequence"/>
</dbReference>
<dbReference type="SMART" id="SM00387">
    <property type="entry name" value="HATPase_c"/>
    <property type="match status" value="1"/>
</dbReference>
<dbReference type="EMBL" id="JABCSC020000005">
    <property type="protein sequence ID" value="NSL56817.1"/>
    <property type="molecule type" value="Genomic_DNA"/>
</dbReference>
<comment type="subcellular location">
    <subcellularLocation>
        <location evidence="2">Cell inner membrane</location>
        <topology evidence="2">Multi-pass membrane protein</topology>
    </subcellularLocation>
</comment>
<evidence type="ECO:0000259" key="16">
    <source>
        <dbReference type="PROSITE" id="PS50109"/>
    </source>
</evidence>
<dbReference type="PROSITE" id="PS50109">
    <property type="entry name" value="HIS_KIN"/>
    <property type="match status" value="1"/>
</dbReference>
<evidence type="ECO:0000256" key="12">
    <source>
        <dbReference type="ARBA" id="ARBA00022989"/>
    </source>
</evidence>
<sequence>MRLPWPHSLLWRSFLLIVLLLGASFVMWFQIYREYAQEPRTRQIAQLVVSVINLSRSALLAADSNQRLELLRELEAREGMAILPAETDDPLLPFTHGQQMAIVQEQVRQRLGEHTRFTGNLHGESGFFVSFRLDDRVPDDEYWLRLPAERVERLLPTHWLAWSAIAVIGSLLGAWLLVVGINRPLRALQEAAQILGRGEHPPPLDTRGPLELATLATTFNQMSQDLQRIESDRALILAGVSHDLRTPLARLRLGLELSGAQAEDLAAMSCDIEEMDRIINQFLDFARDQQAESPLSQDLSSLLAELLQACRLRGVKIQADIQPEIVLPLRPQSIRRATSNLIDNATRYAGNESPLDISLRREGREVVLEVADRGPGIPPAEVERLKRPFTRLEAARSNAGGSGLGLAIVERVARLHGGHLALLPRPGGGLRASLHLPAD</sequence>
<evidence type="ECO:0000256" key="2">
    <source>
        <dbReference type="ARBA" id="ARBA00004429"/>
    </source>
</evidence>
<dbReference type="CDD" id="cd00082">
    <property type="entry name" value="HisKA"/>
    <property type="match status" value="1"/>
</dbReference>
<evidence type="ECO:0000313" key="18">
    <source>
        <dbReference type="EMBL" id="NSL56817.1"/>
    </source>
</evidence>
<evidence type="ECO:0000256" key="3">
    <source>
        <dbReference type="ARBA" id="ARBA00012438"/>
    </source>
</evidence>
<keyword evidence="13" id="KW-0902">Two-component regulatory system</keyword>
<dbReference type="PANTHER" id="PTHR44936">
    <property type="entry name" value="SENSOR PROTEIN CREC"/>
    <property type="match status" value="1"/>
</dbReference>
<comment type="caution">
    <text evidence="18">The sequence shown here is derived from an EMBL/GenBank/DDBJ whole genome shotgun (WGS) entry which is preliminary data.</text>
</comment>
<keyword evidence="7" id="KW-0808">Transferase</keyword>
<dbReference type="CDD" id="cd06225">
    <property type="entry name" value="HAMP"/>
    <property type="match status" value="1"/>
</dbReference>
<dbReference type="PROSITE" id="PS50885">
    <property type="entry name" value="HAMP"/>
    <property type="match status" value="1"/>
</dbReference>
<keyword evidence="12 15" id="KW-1133">Transmembrane helix</keyword>
<evidence type="ECO:0000256" key="11">
    <source>
        <dbReference type="ARBA" id="ARBA00022840"/>
    </source>
</evidence>
<dbReference type="PANTHER" id="PTHR44936:SF5">
    <property type="entry name" value="SENSOR HISTIDINE KINASE ENVZ"/>
    <property type="match status" value="1"/>
</dbReference>
<dbReference type="Gene3D" id="3.30.565.10">
    <property type="entry name" value="Histidine kinase-like ATPase, C-terminal domain"/>
    <property type="match status" value="1"/>
</dbReference>
<dbReference type="PRINTS" id="PR00344">
    <property type="entry name" value="BCTRLSENSOR"/>
</dbReference>
<dbReference type="InterPro" id="IPR036890">
    <property type="entry name" value="HATPase_C_sf"/>
</dbReference>
<dbReference type="EC" id="2.7.13.3" evidence="3"/>
<dbReference type="Pfam" id="PF00512">
    <property type="entry name" value="HisKA"/>
    <property type="match status" value="1"/>
</dbReference>
<accession>A0ABX2IP71</accession>
<dbReference type="SMART" id="SM00388">
    <property type="entry name" value="HisKA"/>
    <property type="match status" value="1"/>
</dbReference>
<keyword evidence="19" id="KW-1185">Reference proteome</keyword>
<comment type="catalytic activity">
    <reaction evidence="1">
        <text>ATP + protein L-histidine = ADP + protein N-phospho-L-histidine.</text>
        <dbReference type="EC" id="2.7.13.3"/>
    </reaction>
</comment>
<dbReference type="InterPro" id="IPR038421">
    <property type="entry name" value="RisS_PPD_sf"/>
</dbReference>
<protein>
    <recommendedName>
        <fullName evidence="3">histidine kinase</fullName>
        <ecNumber evidence="3">2.7.13.3</ecNumber>
    </recommendedName>
</protein>
<dbReference type="Pfam" id="PF00672">
    <property type="entry name" value="HAMP"/>
    <property type="match status" value="1"/>
</dbReference>
<reference evidence="18 19" key="1">
    <citation type="submission" date="2020-06" db="EMBL/GenBank/DDBJ databases">
        <title>Draft genome of Uliginosibacterium sp. IMCC34675.</title>
        <authorList>
            <person name="Song J."/>
        </authorList>
    </citation>
    <scope>NUCLEOTIDE SEQUENCE [LARGE SCALE GENOMIC DNA]</scope>
    <source>
        <strain evidence="18 19">IMCC34675</strain>
    </source>
</reference>
<dbReference type="InterPro" id="IPR005467">
    <property type="entry name" value="His_kinase_dom"/>
</dbReference>
<keyword evidence="10" id="KW-0418">Kinase</keyword>
<evidence type="ECO:0000256" key="5">
    <source>
        <dbReference type="ARBA" id="ARBA00022519"/>
    </source>
</evidence>